<dbReference type="OMA" id="ICAVVHK"/>
<feature type="region of interest" description="Disordered" evidence="1">
    <location>
        <begin position="88"/>
        <end position="107"/>
    </location>
</feature>
<sequence>MVRSTSPATNGEQSCRTDDREGMDEDKATVTPRPKSKGIKQIPNKTKLLERSGEEEIASIQIWTVEHFQDLQRLAFNRQQIKLSDSRSRCRAPFNPNSGQPGIEAAPRSCKPQADLLVFNGDGIVGTMNKQLHKPFDRPFIGMIGAPPQNQIQNKPHRSKKTKQNKICAVVHKRKPRTKSTTIHGGYAGKNLVDNRPHLWG</sequence>
<protein>
    <submittedName>
        <fullName evidence="2">Uncharacterized protein</fullName>
    </submittedName>
</protein>
<organism evidence="2">
    <name type="scientific">Triticum urartu</name>
    <name type="common">Red wild einkorn</name>
    <name type="synonym">Crithodium urartu</name>
    <dbReference type="NCBI Taxonomy" id="4572"/>
    <lineage>
        <taxon>Eukaryota</taxon>
        <taxon>Viridiplantae</taxon>
        <taxon>Streptophyta</taxon>
        <taxon>Embryophyta</taxon>
        <taxon>Tracheophyta</taxon>
        <taxon>Spermatophyta</taxon>
        <taxon>Magnoliopsida</taxon>
        <taxon>Liliopsida</taxon>
        <taxon>Poales</taxon>
        <taxon>Poaceae</taxon>
        <taxon>BOP clade</taxon>
        <taxon>Pooideae</taxon>
        <taxon>Triticodae</taxon>
        <taxon>Triticeae</taxon>
        <taxon>Triticinae</taxon>
        <taxon>Triticum</taxon>
    </lineage>
</organism>
<feature type="region of interest" description="Disordered" evidence="1">
    <location>
        <begin position="1"/>
        <end position="43"/>
    </location>
</feature>
<proteinExistence type="predicted"/>
<evidence type="ECO:0000256" key="1">
    <source>
        <dbReference type="SAM" id="MobiDB-lite"/>
    </source>
</evidence>
<name>M8ADI7_TRIUA</name>
<reference evidence="2" key="1">
    <citation type="journal article" date="2013" name="Nature">
        <title>Draft genome of the wheat A-genome progenitor Triticum urartu.</title>
        <authorList>
            <person name="Ling H.Q."/>
            <person name="Zhao S."/>
            <person name="Liu D."/>
            <person name="Wang J."/>
            <person name="Sun H."/>
            <person name="Zhang C."/>
            <person name="Fan H."/>
            <person name="Li D."/>
            <person name="Dong L."/>
            <person name="Tao Y."/>
            <person name="Gao C."/>
            <person name="Wu H."/>
            <person name="Li Y."/>
            <person name="Cui Y."/>
            <person name="Guo X."/>
            <person name="Zheng S."/>
            <person name="Wang B."/>
            <person name="Yu K."/>
            <person name="Liang Q."/>
            <person name="Yang W."/>
            <person name="Lou X."/>
            <person name="Chen J."/>
            <person name="Feng M."/>
            <person name="Jian J."/>
            <person name="Zhang X."/>
            <person name="Luo G."/>
            <person name="Jiang Y."/>
            <person name="Liu J."/>
            <person name="Wang Z."/>
            <person name="Sha Y."/>
            <person name="Zhang B."/>
            <person name="Wu H."/>
            <person name="Tang D."/>
            <person name="Shen Q."/>
            <person name="Xue P."/>
            <person name="Zou S."/>
            <person name="Wang X."/>
            <person name="Liu X."/>
            <person name="Wang F."/>
            <person name="Yang Y."/>
            <person name="An X."/>
            <person name="Dong Z."/>
            <person name="Zhang K."/>
            <person name="Zhang X."/>
            <person name="Luo M.C."/>
            <person name="Dvorak J."/>
            <person name="Tong Y."/>
            <person name="Wang J."/>
            <person name="Yang H."/>
            <person name="Li Z."/>
            <person name="Wang D."/>
            <person name="Zhang A."/>
            <person name="Wang J."/>
        </authorList>
    </citation>
    <scope>NUCLEOTIDE SEQUENCE</scope>
</reference>
<dbReference type="AlphaFoldDB" id="M8ADI7"/>
<feature type="compositionally biased region" description="Basic and acidic residues" evidence="1">
    <location>
        <begin position="15"/>
        <end position="28"/>
    </location>
</feature>
<evidence type="ECO:0000313" key="2">
    <source>
        <dbReference type="EMBL" id="EMS58644.1"/>
    </source>
</evidence>
<gene>
    <name evidence="2" type="ORF">TRIUR3_29875</name>
</gene>
<dbReference type="EMBL" id="KD130236">
    <property type="protein sequence ID" value="EMS58644.1"/>
    <property type="molecule type" value="Genomic_DNA"/>
</dbReference>
<feature type="compositionally biased region" description="Polar residues" evidence="1">
    <location>
        <begin position="1"/>
        <end position="14"/>
    </location>
</feature>
<accession>M8ADI7</accession>